<protein>
    <submittedName>
        <fullName evidence="2">Predicted integral membrane protein</fullName>
    </submittedName>
</protein>
<organism evidence="2 3">
    <name type="scientific">Natronobacterium haloterrestre</name>
    <name type="common">Halobiforma haloterrestris</name>
    <dbReference type="NCBI Taxonomy" id="148448"/>
    <lineage>
        <taxon>Archaea</taxon>
        <taxon>Methanobacteriati</taxon>
        <taxon>Methanobacteriota</taxon>
        <taxon>Stenosarchaea group</taxon>
        <taxon>Halobacteria</taxon>
        <taxon>Halobacteriales</taxon>
        <taxon>Natrialbaceae</taxon>
        <taxon>Natronobacterium</taxon>
    </lineage>
</organism>
<evidence type="ECO:0000256" key="1">
    <source>
        <dbReference type="SAM" id="Phobius"/>
    </source>
</evidence>
<dbReference type="EMBL" id="FOKW01000009">
    <property type="protein sequence ID" value="SFC52269.1"/>
    <property type="molecule type" value="Genomic_DNA"/>
</dbReference>
<dbReference type="InterPro" id="IPR014470">
    <property type="entry name" value="UCP01500"/>
</dbReference>
<keyword evidence="1" id="KW-1133">Transmembrane helix</keyword>
<name>A0A1I1JUD1_NATHA</name>
<dbReference type="RefSeq" id="WP_089789266.1">
    <property type="nucleotide sequence ID" value="NZ_FOKW01000009.1"/>
</dbReference>
<proteinExistence type="predicted"/>
<dbReference type="AlphaFoldDB" id="A0A1I1JUD1"/>
<evidence type="ECO:0000313" key="3">
    <source>
        <dbReference type="Proteomes" id="UP000199161"/>
    </source>
</evidence>
<gene>
    <name evidence="2" type="ORF">SAMN05444422_109218</name>
</gene>
<accession>A0A1I1JUD1</accession>
<dbReference type="Proteomes" id="UP000199161">
    <property type="component" value="Unassembled WGS sequence"/>
</dbReference>
<sequence>MGDGEDDFEPERRAEREVAGDLADERTEFVGLMQHLYRGELGRVTAWRALLADDLREPTLKVPLLEALSRRLRRVYFALITVIVVSWVFRITVFSPDPIDVREAATIDPIPGNVVIVGIAVFYLIVLGVTIWPIDRLAMGEKREPPEPPEGWRKK</sequence>
<keyword evidence="3" id="KW-1185">Reference proteome</keyword>
<dbReference type="OrthoDB" id="307287at2157"/>
<keyword evidence="1" id="KW-0812">Transmembrane</keyword>
<keyword evidence="1" id="KW-0472">Membrane</keyword>
<feature type="transmembrane region" description="Helical" evidence="1">
    <location>
        <begin position="75"/>
        <end position="94"/>
    </location>
</feature>
<dbReference type="Pfam" id="PF10028">
    <property type="entry name" value="DUF2270"/>
    <property type="match status" value="1"/>
</dbReference>
<feature type="transmembrane region" description="Helical" evidence="1">
    <location>
        <begin position="114"/>
        <end position="134"/>
    </location>
</feature>
<evidence type="ECO:0000313" key="2">
    <source>
        <dbReference type="EMBL" id="SFC52269.1"/>
    </source>
</evidence>
<reference evidence="3" key="1">
    <citation type="submission" date="2016-10" db="EMBL/GenBank/DDBJ databases">
        <authorList>
            <person name="Varghese N."/>
            <person name="Submissions S."/>
        </authorList>
    </citation>
    <scope>NUCLEOTIDE SEQUENCE [LARGE SCALE GENOMIC DNA]</scope>
    <source>
        <strain evidence="3">DSM 13078</strain>
    </source>
</reference>